<dbReference type="InterPro" id="IPR052410">
    <property type="entry name" value="DRC5"/>
</dbReference>
<evidence type="ECO:0000256" key="1">
    <source>
        <dbReference type="ARBA" id="ARBA00004245"/>
    </source>
</evidence>
<dbReference type="OMA" id="PVCHVAR"/>
<reference evidence="4" key="2">
    <citation type="submission" date="2025-08" db="UniProtKB">
        <authorList>
            <consortium name="Ensembl"/>
        </authorList>
    </citation>
    <scope>IDENTIFICATION</scope>
</reference>
<dbReference type="PANTHER" id="PTHR24107">
    <property type="entry name" value="YNEIN REGULATORY COMPLEX SUBUNIT 5"/>
    <property type="match status" value="1"/>
</dbReference>
<keyword evidence="5" id="KW-1185">Reference proteome</keyword>
<dbReference type="AlphaFoldDB" id="A0A672HGH1"/>
<comment type="subcellular location">
    <subcellularLocation>
        <location evidence="1">Cytoplasm</location>
        <location evidence="1">Cytoskeleton</location>
    </subcellularLocation>
</comment>
<organism evidence="4 5">
    <name type="scientific">Salarias fasciatus</name>
    <name type="common">Jewelled blenny</name>
    <name type="synonym">Blennius fasciatus</name>
    <dbReference type="NCBI Taxonomy" id="181472"/>
    <lineage>
        <taxon>Eukaryota</taxon>
        <taxon>Metazoa</taxon>
        <taxon>Chordata</taxon>
        <taxon>Craniata</taxon>
        <taxon>Vertebrata</taxon>
        <taxon>Euteleostomi</taxon>
        <taxon>Actinopterygii</taxon>
        <taxon>Neopterygii</taxon>
        <taxon>Teleostei</taxon>
        <taxon>Neoteleostei</taxon>
        <taxon>Acanthomorphata</taxon>
        <taxon>Ovalentaria</taxon>
        <taxon>Blenniimorphae</taxon>
        <taxon>Blenniiformes</taxon>
        <taxon>Blennioidei</taxon>
        <taxon>Blenniidae</taxon>
        <taxon>Salariinae</taxon>
        <taxon>Salarias</taxon>
    </lineage>
</organism>
<protein>
    <submittedName>
        <fullName evidence="4">T-complex-associated-testis-expressed 1</fullName>
    </submittedName>
</protein>
<dbReference type="Gene3D" id="3.80.10.10">
    <property type="entry name" value="Ribonuclease Inhibitor"/>
    <property type="match status" value="2"/>
</dbReference>
<dbReference type="SMART" id="SM00368">
    <property type="entry name" value="LRR_RI"/>
    <property type="match status" value="5"/>
</dbReference>
<dbReference type="GO" id="GO:0005856">
    <property type="term" value="C:cytoskeleton"/>
    <property type="evidence" value="ECO:0007669"/>
    <property type="project" value="UniProtKB-SubCell"/>
</dbReference>
<reference evidence="4" key="1">
    <citation type="submission" date="2019-06" db="EMBL/GenBank/DDBJ databases">
        <authorList>
            <consortium name="Wellcome Sanger Institute Data Sharing"/>
        </authorList>
    </citation>
    <scope>NUCLEOTIDE SEQUENCE [LARGE SCALE GENOMIC DNA]</scope>
</reference>
<dbReference type="Pfam" id="PF13516">
    <property type="entry name" value="LRR_6"/>
    <property type="match status" value="4"/>
</dbReference>
<dbReference type="PANTHER" id="PTHR24107:SF27">
    <property type="entry name" value="DYNEIN REGULATORY COMPLEX SUBUNIT 5"/>
    <property type="match status" value="1"/>
</dbReference>
<dbReference type="Ensembl" id="ENSSFAT00005029387.1">
    <property type="protein sequence ID" value="ENSSFAP00005028326.1"/>
    <property type="gene ID" value="ENSSFAG00005014458.1"/>
</dbReference>
<accession>A0A672HGH1</accession>
<dbReference type="SUPFAM" id="SSF52047">
    <property type="entry name" value="RNI-like"/>
    <property type="match status" value="1"/>
</dbReference>
<dbReference type="InParanoid" id="A0A672HGH1"/>
<evidence type="ECO:0000313" key="5">
    <source>
        <dbReference type="Proteomes" id="UP000472267"/>
    </source>
</evidence>
<dbReference type="Proteomes" id="UP000472267">
    <property type="component" value="Chromosome 15"/>
</dbReference>
<sequence>MLYIEKNLALSDSQPRVSSLCTVAVHLLRVVVCIAHGSSPIFSEARTRGGLLDTAEMKRRILAEDPSWTLALVPRLSKLCLLSMVDNFEGMLLNPSEKAFMEERLSPALPLRLTATLVSDGLYWRRCCEQRWKLCDVSHYSHSWKRMFFERHLENLIELFIPGLTEPKTVLDMVPLCRNYVKRLDVAQLLLPIKEPKQEEEEFESDSEPENEFSPSKMAHFDFSILLDKLTSLEELSLVYRVRQCGMNFEWKMFEMTDQDCESLAKALKSCQTLKVLRLRFSQVEDKKCRVLVKSLLDHPSLSQLDFSYNRVADRGARAVGKLLNRSKLQILDMSDNKISSHGAQAIAHALSKNSTLLSLNLRLNPLMDEGGQAIGKALMSNRTLRRLHLGGTGVTWRTAASLAKVLPQNDTLRSLVLSCNILGDVGGKALEEGVSENTSLTELDLSLTEADKRSLSFIGKMVRRNQGSENKKRLEEGKE</sequence>
<reference evidence="4" key="3">
    <citation type="submission" date="2025-09" db="UniProtKB">
        <authorList>
            <consortium name="Ensembl"/>
        </authorList>
    </citation>
    <scope>IDENTIFICATION</scope>
</reference>
<dbReference type="InterPro" id="IPR032675">
    <property type="entry name" value="LRR_dom_sf"/>
</dbReference>
<evidence type="ECO:0000256" key="3">
    <source>
        <dbReference type="ARBA" id="ARBA00023212"/>
    </source>
</evidence>
<keyword evidence="2" id="KW-0963">Cytoplasm</keyword>
<evidence type="ECO:0000256" key="2">
    <source>
        <dbReference type="ARBA" id="ARBA00022490"/>
    </source>
</evidence>
<dbReference type="InterPro" id="IPR001611">
    <property type="entry name" value="Leu-rich_rpt"/>
</dbReference>
<name>A0A672HGH1_SALFA</name>
<evidence type="ECO:0000313" key="4">
    <source>
        <dbReference type="Ensembl" id="ENSSFAP00005028326.1"/>
    </source>
</evidence>
<proteinExistence type="predicted"/>
<keyword evidence="3" id="KW-0206">Cytoskeleton</keyword>
<gene>
    <name evidence="4" type="primary">tcte1</name>
</gene>